<keyword evidence="1" id="KW-0547">Nucleotide-binding</keyword>
<dbReference type="GO" id="GO:0004066">
    <property type="term" value="F:asparagine synthase (glutamine-hydrolyzing) activity"/>
    <property type="evidence" value="ECO:0007669"/>
    <property type="project" value="UniProtKB-EC"/>
</dbReference>
<evidence type="ECO:0000259" key="3">
    <source>
        <dbReference type="Pfam" id="PF00733"/>
    </source>
</evidence>
<dbReference type="PANTHER" id="PTHR11772">
    <property type="entry name" value="ASPARAGINE SYNTHETASE"/>
    <property type="match status" value="1"/>
</dbReference>
<dbReference type="EMBL" id="KF901017">
    <property type="protein sequence ID" value="AIF15037.1"/>
    <property type="molecule type" value="Genomic_DNA"/>
</dbReference>
<dbReference type="InterPro" id="IPR014729">
    <property type="entry name" value="Rossmann-like_a/b/a_fold"/>
</dbReference>
<keyword evidence="2" id="KW-0067">ATP-binding</keyword>
<sequence length="315" mass="36054">MSNKIEIYKILDKVISECKSNWISLSGGLDSSIIGYFIKNRSPNSLAIITKDFLGPDLTYSQIIAKHLDIPLEINYVSTEQILDGIKNTIKILKNFNDIEIRNSVVMYMSLETLHKKNVKTVLTGDGADEIFAGYNFLLNKSTAELEDELKRIKKVMHFSSQEIAKTFGIEIESPFLDKRIIEFADTIPISMMVNNKNEKVFGKWILRKAFEEYLPKSIVWREKSPMQDGAGTVGLSDLFESIISDERFAKKSEKIKTEDDVIIRSKESLHYYEIFKENFEIPEKSDTGKNHCPDCNSKIGENSKFCRMCGKFPI</sequence>
<dbReference type="InterPro" id="IPR001962">
    <property type="entry name" value="Asn_synthase"/>
</dbReference>
<dbReference type="GO" id="GO:0005524">
    <property type="term" value="F:ATP binding"/>
    <property type="evidence" value="ECO:0007669"/>
    <property type="project" value="UniProtKB-KW"/>
</dbReference>
<protein>
    <submittedName>
        <fullName evidence="4">Asparagine synthase (AsnB, ASNS)</fullName>
        <ecNumber evidence="4">6.3.5.4</ecNumber>
    </submittedName>
</protein>
<name>A0A075HKW5_9ARCH</name>
<feature type="domain" description="Asparagine synthetase" evidence="3">
    <location>
        <begin position="25"/>
        <end position="144"/>
    </location>
</feature>
<evidence type="ECO:0000256" key="2">
    <source>
        <dbReference type="ARBA" id="ARBA00022840"/>
    </source>
</evidence>
<dbReference type="PANTHER" id="PTHR11772:SF46">
    <property type="entry name" value="ASPARAGINE SYNTHETASE DOMAIN-CONTAINING PROTEIN"/>
    <property type="match status" value="1"/>
</dbReference>
<gene>
    <name evidence="4" type="primary">ASNS</name>
    <name evidence="4" type="synonym">asnB</name>
</gene>
<dbReference type="Pfam" id="PF00733">
    <property type="entry name" value="Asn_synthase"/>
    <property type="match status" value="2"/>
</dbReference>
<accession>A0A075HKW5</accession>
<dbReference type="CDD" id="cd01991">
    <property type="entry name" value="Asn_synthase_B_C"/>
    <property type="match status" value="1"/>
</dbReference>
<reference evidence="4" key="1">
    <citation type="journal article" date="2014" name="Genome Biol. Evol.">
        <title>Pangenome evidence for extensive interdomain horizontal transfer affecting lineage core and shell genes in uncultured planktonic thaumarchaeota and euryarchaeota.</title>
        <authorList>
            <person name="Deschamps P."/>
            <person name="Zivanovic Y."/>
            <person name="Moreira D."/>
            <person name="Rodriguez-Valera F."/>
            <person name="Lopez-Garcia P."/>
        </authorList>
    </citation>
    <scope>NUCLEOTIDE SEQUENCE</scope>
</reference>
<evidence type="ECO:0000313" key="4">
    <source>
        <dbReference type="EMBL" id="AIF15037.1"/>
    </source>
</evidence>
<dbReference type="GO" id="GO:0006529">
    <property type="term" value="P:asparagine biosynthetic process"/>
    <property type="evidence" value="ECO:0007669"/>
    <property type="project" value="InterPro"/>
</dbReference>
<feature type="domain" description="Asparagine synthetase" evidence="3">
    <location>
        <begin position="151"/>
        <end position="252"/>
    </location>
</feature>
<dbReference type="SUPFAM" id="SSF52402">
    <property type="entry name" value="Adenine nucleotide alpha hydrolases-like"/>
    <property type="match status" value="1"/>
</dbReference>
<dbReference type="AlphaFoldDB" id="A0A075HKW5"/>
<dbReference type="Gene3D" id="3.40.50.620">
    <property type="entry name" value="HUPs"/>
    <property type="match status" value="1"/>
</dbReference>
<dbReference type="EC" id="6.3.5.4" evidence="4"/>
<dbReference type="InterPro" id="IPR050795">
    <property type="entry name" value="Asn_Synthetase"/>
</dbReference>
<organism evidence="4">
    <name type="scientific">uncultured marine thaumarchaeote KM3_69_B11</name>
    <dbReference type="NCBI Taxonomy" id="1456244"/>
    <lineage>
        <taxon>Archaea</taxon>
        <taxon>Nitrososphaerota</taxon>
        <taxon>environmental samples</taxon>
    </lineage>
</organism>
<dbReference type="GO" id="GO:0005829">
    <property type="term" value="C:cytosol"/>
    <property type="evidence" value="ECO:0007669"/>
    <property type="project" value="TreeGrafter"/>
</dbReference>
<evidence type="ECO:0000256" key="1">
    <source>
        <dbReference type="ARBA" id="ARBA00022741"/>
    </source>
</evidence>
<keyword evidence="4" id="KW-0436">Ligase</keyword>
<proteinExistence type="predicted"/>